<dbReference type="EMBL" id="QRMS01000001">
    <property type="protein sequence ID" value="RHJ90042.1"/>
    <property type="molecule type" value="Genomic_DNA"/>
</dbReference>
<dbReference type="RefSeq" id="WP_118334208.1">
    <property type="nucleotide sequence ID" value="NZ_AP025567.1"/>
</dbReference>
<organism evidence="10 11">
    <name type="scientific">Emergencia timonensis</name>
    <dbReference type="NCBI Taxonomy" id="1776384"/>
    <lineage>
        <taxon>Bacteria</taxon>
        <taxon>Bacillati</taxon>
        <taxon>Bacillota</taxon>
        <taxon>Clostridia</taxon>
        <taxon>Peptostreptococcales</taxon>
        <taxon>Anaerovoracaceae</taxon>
        <taxon>Emergencia</taxon>
    </lineage>
</organism>
<name>A0A415E8A7_9FIRM</name>
<gene>
    <name evidence="10" type="ORF">DW099_05695</name>
</gene>
<dbReference type="OrthoDB" id="9761532at2"/>
<accession>A0A415E8A7</accession>
<evidence type="ECO:0000256" key="5">
    <source>
        <dbReference type="ARBA" id="ARBA00022801"/>
    </source>
</evidence>
<dbReference type="InterPro" id="IPR050072">
    <property type="entry name" value="Peptidase_M20A"/>
</dbReference>
<dbReference type="GO" id="GO:0008777">
    <property type="term" value="F:acetylornithine deacetylase activity"/>
    <property type="evidence" value="ECO:0007669"/>
    <property type="project" value="TreeGrafter"/>
</dbReference>
<evidence type="ECO:0000256" key="2">
    <source>
        <dbReference type="ARBA" id="ARBA00006247"/>
    </source>
</evidence>
<evidence type="ECO:0000256" key="6">
    <source>
        <dbReference type="ARBA" id="ARBA00022833"/>
    </source>
</evidence>
<dbReference type="InterPro" id="IPR011650">
    <property type="entry name" value="Peptidase_M20_dimer"/>
</dbReference>
<dbReference type="PANTHER" id="PTHR43808">
    <property type="entry name" value="ACETYLORNITHINE DEACETYLASE"/>
    <property type="match status" value="1"/>
</dbReference>
<dbReference type="Gene3D" id="3.30.70.360">
    <property type="match status" value="2"/>
</dbReference>
<keyword evidence="6" id="KW-0862">Zinc</keyword>
<dbReference type="GO" id="GO:0006526">
    <property type="term" value="P:L-arginine biosynthetic process"/>
    <property type="evidence" value="ECO:0007669"/>
    <property type="project" value="TreeGrafter"/>
</dbReference>
<evidence type="ECO:0000256" key="1">
    <source>
        <dbReference type="ARBA" id="ARBA00001947"/>
    </source>
</evidence>
<keyword evidence="7" id="KW-0224">Dipeptidase</keyword>
<keyword evidence="3" id="KW-0645">Protease</keyword>
<dbReference type="GO" id="GO:0016805">
    <property type="term" value="F:dipeptidase activity"/>
    <property type="evidence" value="ECO:0007669"/>
    <property type="project" value="UniProtKB-KW"/>
</dbReference>
<feature type="domain" description="Peptidase M20 dimerisation" evidence="9">
    <location>
        <begin position="257"/>
        <end position="332"/>
    </location>
</feature>
<dbReference type="SUPFAM" id="SSF55031">
    <property type="entry name" value="Bacterial exopeptidase dimerisation domain"/>
    <property type="match status" value="1"/>
</dbReference>
<protein>
    <submittedName>
        <fullName evidence="10">M20/M25/M40 family metallo-hydrolase</fullName>
    </submittedName>
</protein>
<keyword evidence="8" id="KW-0482">Metalloprotease</keyword>
<dbReference type="Gene3D" id="3.40.630.10">
    <property type="entry name" value="Zn peptidases"/>
    <property type="match status" value="1"/>
</dbReference>
<comment type="caution">
    <text evidence="10">The sequence shown here is derived from an EMBL/GenBank/DDBJ whole genome shotgun (WGS) entry which is preliminary data.</text>
</comment>
<dbReference type="Proteomes" id="UP000284841">
    <property type="component" value="Unassembled WGS sequence"/>
</dbReference>
<dbReference type="STRING" id="1776384.GCA_900086585_03438"/>
<dbReference type="GO" id="GO:0008270">
    <property type="term" value="F:zinc ion binding"/>
    <property type="evidence" value="ECO:0007669"/>
    <property type="project" value="InterPro"/>
</dbReference>
<reference evidence="10 11" key="1">
    <citation type="submission" date="2018-08" db="EMBL/GenBank/DDBJ databases">
        <title>A genome reference for cultivated species of the human gut microbiota.</title>
        <authorList>
            <person name="Zou Y."/>
            <person name="Xue W."/>
            <person name="Luo G."/>
        </authorList>
    </citation>
    <scope>NUCLEOTIDE SEQUENCE [LARGE SCALE GENOMIC DNA]</scope>
    <source>
        <strain evidence="10 11">AM07-24</strain>
    </source>
</reference>
<keyword evidence="11" id="KW-1185">Reference proteome</keyword>
<dbReference type="Pfam" id="PF01546">
    <property type="entry name" value="Peptidase_M20"/>
    <property type="match status" value="1"/>
</dbReference>
<proteinExistence type="inferred from homology"/>
<evidence type="ECO:0000256" key="8">
    <source>
        <dbReference type="ARBA" id="ARBA00023049"/>
    </source>
</evidence>
<dbReference type="NCBIfam" id="TIGR01887">
    <property type="entry name" value="dipeptidaselike"/>
    <property type="match status" value="1"/>
</dbReference>
<dbReference type="PANTHER" id="PTHR43808:SF31">
    <property type="entry name" value="N-ACETYL-L-CITRULLINE DEACETYLASE"/>
    <property type="match status" value="1"/>
</dbReference>
<evidence type="ECO:0000259" key="9">
    <source>
        <dbReference type="Pfam" id="PF07687"/>
    </source>
</evidence>
<keyword evidence="5 10" id="KW-0378">Hydrolase</keyword>
<evidence type="ECO:0000313" key="10">
    <source>
        <dbReference type="EMBL" id="RHJ90042.1"/>
    </source>
</evidence>
<dbReference type="GO" id="GO:0008237">
    <property type="term" value="F:metallopeptidase activity"/>
    <property type="evidence" value="ECO:0007669"/>
    <property type="project" value="UniProtKB-KW"/>
</dbReference>
<dbReference type="GO" id="GO:0006508">
    <property type="term" value="P:proteolysis"/>
    <property type="evidence" value="ECO:0007669"/>
    <property type="project" value="UniProtKB-KW"/>
</dbReference>
<evidence type="ECO:0000256" key="3">
    <source>
        <dbReference type="ARBA" id="ARBA00022670"/>
    </source>
</evidence>
<keyword evidence="4" id="KW-0479">Metal-binding</keyword>
<dbReference type="Pfam" id="PF07687">
    <property type="entry name" value="M20_dimer"/>
    <property type="match status" value="1"/>
</dbReference>
<dbReference type="InterPro" id="IPR002933">
    <property type="entry name" value="Peptidase_M20"/>
</dbReference>
<evidence type="ECO:0000256" key="7">
    <source>
        <dbReference type="ARBA" id="ARBA00022997"/>
    </source>
</evidence>
<evidence type="ECO:0000256" key="4">
    <source>
        <dbReference type="ARBA" id="ARBA00022723"/>
    </source>
</evidence>
<comment type="cofactor">
    <cofactor evidence="1">
        <name>Zn(2+)</name>
        <dbReference type="ChEBI" id="CHEBI:29105"/>
    </cofactor>
</comment>
<dbReference type="AlphaFoldDB" id="A0A415E8A7"/>
<comment type="similarity">
    <text evidence="2">Belongs to the peptidase M20A family.</text>
</comment>
<dbReference type="SUPFAM" id="SSF53187">
    <property type="entry name" value="Zn-dependent exopeptidases"/>
    <property type="match status" value="1"/>
</dbReference>
<evidence type="ECO:0000313" key="11">
    <source>
        <dbReference type="Proteomes" id="UP000284841"/>
    </source>
</evidence>
<sequence>MIKYDYLTYQNRMIDDLCELISLPTVNNDSPEPGMPFGKDVEKGFQWVKEKSAEFGFKITEYDGYALQADIGTGEHVIGMLCHVDVVPAGEGWDTDPFQANIKNGRIYGRGTVDDKGPLVCCFYAAKYMKDNGLIPADICLRMIVGGDEEREWKDIAYYCKHAKAPEISFAADGKFPLVFGEKGLIDFDYIWNLERDSKSTMKLIAFDGGMARNSVPANAIFSIRTDNAKALAKTIKNTADRLGYDITITVSDDKLNVSVKGRGCHAMSPEKGINAVSRAIRLMSELGSKLDCHAFVESYERYISEDYTGGLLGCACSDKESGLLTFNPGQIFMNDEKIQLRAGIRYPISSDYEKFAACIEEAAAEMACQYVTVDQMRPIYFKRDDEVVALLEKAYRDVTGDVINQPFTVGAATFARAMPNTVAFGPIFPEQEEMSHLPNEYISVEDLNKTTEIYINALNNLATRQFR</sequence>
<dbReference type="InterPro" id="IPR010964">
    <property type="entry name" value="M20A_pepV-rel"/>
</dbReference>
<dbReference type="InterPro" id="IPR036264">
    <property type="entry name" value="Bact_exopeptidase_dim_dom"/>
</dbReference>